<feature type="region of interest" description="Disordered" evidence="14">
    <location>
        <begin position="449"/>
        <end position="500"/>
    </location>
</feature>
<dbReference type="Gene3D" id="2.20.70.10">
    <property type="match status" value="1"/>
</dbReference>
<dbReference type="GO" id="GO:0005524">
    <property type="term" value="F:ATP binding"/>
    <property type="evidence" value="ECO:0007669"/>
    <property type="project" value="UniProtKB-KW"/>
</dbReference>
<evidence type="ECO:0000256" key="6">
    <source>
        <dbReference type="ARBA" id="ARBA00022741"/>
    </source>
</evidence>
<dbReference type="SMART" id="SM00220">
    <property type="entry name" value="S_TKc"/>
    <property type="match status" value="1"/>
</dbReference>
<evidence type="ECO:0000313" key="18">
    <source>
        <dbReference type="Proteomes" id="UP000717696"/>
    </source>
</evidence>
<evidence type="ECO:0000259" key="16">
    <source>
        <dbReference type="PROSITE" id="PS50020"/>
    </source>
</evidence>
<feature type="compositionally biased region" description="Polar residues" evidence="14">
    <location>
        <begin position="1"/>
        <end position="25"/>
    </location>
</feature>
<organism evidence="17 18">
    <name type="scientific">Dactylonectria estremocensis</name>
    <dbReference type="NCBI Taxonomy" id="1079267"/>
    <lineage>
        <taxon>Eukaryota</taxon>
        <taxon>Fungi</taxon>
        <taxon>Dikarya</taxon>
        <taxon>Ascomycota</taxon>
        <taxon>Pezizomycotina</taxon>
        <taxon>Sordariomycetes</taxon>
        <taxon>Hypocreomycetidae</taxon>
        <taxon>Hypocreales</taxon>
        <taxon>Nectriaceae</taxon>
        <taxon>Dactylonectria</taxon>
    </lineage>
</organism>
<dbReference type="PANTHER" id="PTHR24348:SF22">
    <property type="entry name" value="NON-SPECIFIC SERINE_THREONINE PROTEIN KINASE"/>
    <property type="match status" value="1"/>
</dbReference>
<evidence type="ECO:0000256" key="13">
    <source>
        <dbReference type="ARBA" id="ARBA00048679"/>
    </source>
</evidence>
<proteinExistence type="predicted"/>
<feature type="compositionally biased region" description="Polar residues" evidence="14">
    <location>
        <begin position="546"/>
        <end position="555"/>
    </location>
</feature>
<evidence type="ECO:0000256" key="3">
    <source>
        <dbReference type="ARBA" id="ARBA00022448"/>
    </source>
</evidence>
<dbReference type="InterPro" id="IPR000719">
    <property type="entry name" value="Prot_kinase_dom"/>
</dbReference>
<feature type="region of interest" description="Disordered" evidence="14">
    <location>
        <begin position="514"/>
        <end position="626"/>
    </location>
</feature>
<keyword evidence="10" id="KW-0072">Autophagy</keyword>
<dbReference type="PROSITE" id="PS00108">
    <property type="entry name" value="PROTEIN_KINASE_ST"/>
    <property type="match status" value="1"/>
</dbReference>
<feature type="domain" description="WW" evidence="16">
    <location>
        <begin position="385"/>
        <end position="419"/>
    </location>
</feature>
<dbReference type="InterPro" id="IPR001202">
    <property type="entry name" value="WW_dom"/>
</dbReference>
<feature type="region of interest" description="Disordered" evidence="14">
    <location>
        <begin position="342"/>
        <end position="389"/>
    </location>
</feature>
<feature type="compositionally biased region" description="Polar residues" evidence="14">
    <location>
        <begin position="449"/>
        <end position="492"/>
    </location>
</feature>
<keyword evidence="7 17" id="KW-0418">Kinase</keyword>
<dbReference type="GO" id="GO:0005776">
    <property type="term" value="C:autophagosome"/>
    <property type="evidence" value="ECO:0007669"/>
    <property type="project" value="TreeGrafter"/>
</dbReference>
<comment type="catalytic activity">
    <reaction evidence="12">
        <text>L-threonyl-[protein] + ATP = O-phospho-L-threonyl-[protein] + ADP + H(+)</text>
        <dbReference type="Rhea" id="RHEA:46608"/>
        <dbReference type="Rhea" id="RHEA-COMP:11060"/>
        <dbReference type="Rhea" id="RHEA-COMP:11605"/>
        <dbReference type="ChEBI" id="CHEBI:15378"/>
        <dbReference type="ChEBI" id="CHEBI:30013"/>
        <dbReference type="ChEBI" id="CHEBI:30616"/>
        <dbReference type="ChEBI" id="CHEBI:61977"/>
        <dbReference type="ChEBI" id="CHEBI:456216"/>
        <dbReference type="EC" id="2.7.11.1"/>
    </reaction>
</comment>
<keyword evidence="5" id="KW-0808">Transferase</keyword>
<feature type="region of interest" description="Disordered" evidence="14">
    <location>
        <begin position="1"/>
        <end position="63"/>
    </location>
</feature>
<keyword evidence="6" id="KW-0547">Nucleotide-binding</keyword>
<dbReference type="AlphaFoldDB" id="A0A9P9FK90"/>
<feature type="compositionally biased region" description="Basic and acidic residues" evidence="14">
    <location>
        <begin position="559"/>
        <end position="610"/>
    </location>
</feature>
<gene>
    <name evidence="17" type="ORF">B0J13DRAFT_518247</name>
</gene>
<feature type="compositionally biased region" description="Low complexity" evidence="14">
    <location>
        <begin position="342"/>
        <end position="351"/>
    </location>
</feature>
<comment type="catalytic activity">
    <reaction evidence="13">
        <text>L-seryl-[protein] + ATP = O-phospho-L-seryl-[protein] + ADP + H(+)</text>
        <dbReference type="Rhea" id="RHEA:17989"/>
        <dbReference type="Rhea" id="RHEA-COMP:9863"/>
        <dbReference type="Rhea" id="RHEA-COMP:11604"/>
        <dbReference type="ChEBI" id="CHEBI:15378"/>
        <dbReference type="ChEBI" id="CHEBI:29999"/>
        <dbReference type="ChEBI" id="CHEBI:30616"/>
        <dbReference type="ChEBI" id="CHEBI:83421"/>
        <dbReference type="ChEBI" id="CHEBI:456216"/>
        <dbReference type="EC" id="2.7.11.1"/>
    </reaction>
</comment>
<comment type="caution">
    <text evidence="17">The sequence shown here is derived from an EMBL/GenBank/DDBJ whole genome shotgun (WGS) entry which is preliminary data.</text>
</comment>
<evidence type="ECO:0000256" key="9">
    <source>
        <dbReference type="ARBA" id="ARBA00022927"/>
    </source>
</evidence>
<dbReference type="SMART" id="SM00456">
    <property type="entry name" value="WW"/>
    <property type="match status" value="1"/>
</dbReference>
<dbReference type="InterPro" id="IPR036020">
    <property type="entry name" value="WW_dom_sf"/>
</dbReference>
<evidence type="ECO:0000256" key="10">
    <source>
        <dbReference type="ARBA" id="ARBA00023006"/>
    </source>
</evidence>
<evidence type="ECO:0000256" key="1">
    <source>
        <dbReference type="ARBA" id="ARBA00004623"/>
    </source>
</evidence>
<evidence type="ECO:0000256" key="14">
    <source>
        <dbReference type="SAM" id="MobiDB-lite"/>
    </source>
</evidence>
<evidence type="ECO:0000256" key="2">
    <source>
        <dbReference type="ARBA" id="ARBA00012513"/>
    </source>
</evidence>
<keyword evidence="8" id="KW-0067">ATP-binding</keyword>
<feature type="region of interest" description="Disordered" evidence="14">
    <location>
        <begin position="660"/>
        <end position="706"/>
    </location>
</feature>
<accession>A0A9P9FK90</accession>
<sequence length="827" mass="94462">MSHPSQKSQDSGQRPQRQLHQQNSLPDLVRDSKLNTRFLPDGTTQHTVYVTPGHASRRRKTRVEETWQRERELGNGTFGHVWLERCRSGPSTGSVRAIKEMQMDPSMPVDYSRELEAMTKFSHEKYVDCFVKCFGWFMSENLVFIAMEHLEHGDLQKYLHQPFPEDQAKEIAAQLTEGLTHMHDNGFAHRDLKPANILVYKPGPNWWVKIGDFGISKRAEEENTALRTLIGTEGYLAPEIIGFTFTHDPSESNAFSYTFAVDMWALGELTFRMVAQRPAFPNRQDLFNCVVRGYAFPTNALETVGASSDCCDFILKCMIADPGRRLTAHDASLHSWLQISRPSSRSSSTTSKWNSEVPTISSDHPPAQYNASPPVSSYQSPSDKPTLPEGWIRQFSQDHQRWFYFEIATNLAQWEAPSLQSSHLAAPAPPNPQAKLETPFDNTAQWSTATQEHQYSQPASSFDNATQWSTGIQQPQNPHLNSSSDSTVQLSGGLQADHHSQPTSLFENTAQWSTGFQEPAKPQVAKERTRAASPRRDHSGVADQTVKASSLTPLQQIEEEQRQKGFQEWLADRPRRMEEAAMRREKQEAKKLRTTDQPDDSHGNEHEQKPPPEWSTPTTGQMPDKSIISLSLPKKPAYEQDFQDWLADQPRRLEEAAMRERLKKQREQSGRADSDERLYDEEHERRRNRVAREIEPDQKPKPIRREQLPEWVVGPSYQQQRQVHPPTGPLGKEVFRRHGRMMVLHGSFKFEIGLHSLKAKGFEVCLRNGLLDRVYLVHLSKYMSPWPCLVSSLDSTHITTHDCASIFCREMGLLVHPLKHGLTFQMH</sequence>
<dbReference type="InterPro" id="IPR011009">
    <property type="entry name" value="Kinase-like_dom_sf"/>
</dbReference>
<protein>
    <recommendedName>
        <fullName evidence="2">non-specific serine/threonine protein kinase</fullName>
        <ecNumber evidence="2">2.7.11.1</ecNumber>
    </recommendedName>
    <alternativeName>
        <fullName evidence="11">Autophagy-related protein 1</fullName>
    </alternativeName>
</protein>
<dbReference type="Proteomes" id="UP000717696">
    <property type="component" value="Unassembled WGS sequence"/>
</dbReference>
<evidence type="ECO:0000256" key="8">
    <source>
        <dbReference type="ARBA" id="ARBA00022840"/>
    </source>
</evidence>
<dbReference type="PROSITE" id="PS50011">
    <property type="entry name" value="PROTEIN_KINASE_DOM"/>
    <property type="match status" value="1"/>
</dbReference>
<keyword evidence="9" id="KW-0653">Protein transport</keyword>
<evidence type="ECO:0000256" key="5">
    <source>
        <dbReference type="ARBA" id="ARBA00022679"/>
    </source>
</evidence>
<reference evidence="17" key="1">
    <citation type="journal article" date="2021" name="Nat. Commun.">
        <title>Genetic determinants of endophytism in the Arabidopsis root mycobiome.</title>
        <authorList>
            <person name="Mesny F."/>
            <person name="Miyauchi S."/>
            <person name="Thiergart T."/>
            <person name="Pickel B."/>
            <person name="Atanasova L."/>
            <person name="Karlsson M."/>
            <person name="Huettel B."/>
            <person name="Barry K.W."/>
            <person name="Haridas S."/>
            <person name="Chen C."/>
            <person name="Bauer D."/>
            <person name="Andreopoulos W."/>
            <person name="Pangilinan J."/>
            <person name="LaButti K."/>
            <person name="Riley R."/>
            <person name="Lipzen A."/>
            <person name="Clum A."/>
            <person name="Drula E."/>
            <person name="Henrissat B."/>
            <person name="Kohler A."/>
            <person name="Grigoriev I.V."/>
            <person name="Martin F.M."/>
            <person name="Hacquard S."/>
        </authorList>
    </citation>
    <scope>NUCLEOTIDE SEQUENCE</scope>
    <source>
        <strain evidence="17">MPI-CAGE-AT-0021</strain>
    </source>
</reference>
<dbReference type="SUPFAM" id="SSF56112">
    <property type="entry name" value="Protein kinase-like (PK-like)"/>
    <property type="match status" value="1"/>
</dbReference>
<dbReference type="GO" id="GO:0034045">
    <property type="term" value="C:phagophore assembly site membrane"/>
    <property type="evidence" value="ECO:0007669"/>
    <property type="project" value="UniProtKB-SubCell"/>
</dbReference>
<feature type="compositionally biased region" description="Basic and acidic residues" evidence="14">
    <location>
        <begin position="524"/>
        <end position="540"/>
    </location>
</feature>
<dbReference type="Pfam" id="PF00397">
    <property type="entry name" value="WW"/>
    <property type="match status" value="1"/>
</dbReference>
<dbReference type="InterPro" id="IPR008271">
    <property type="entry name" value="Ser/Thr_kinase_AS"/>
</dbReference>
<dbReference type="GO" id="GO:0015031">
    <property type="term" value="P:protein transport"/>
    <property type="evidence" value="ECO:0007669"/>
    <property type="project" value="UniProtKB-KW"/>
</dbReference>
<dbReference type="PROSITE" id="PS50020">
    <property type="entry name" value="WW_DOMAIN_2"/>
    <property type="match status" value="1"/>
</dbReference>
<evidence type="ECO:0000256" key="12">
    <source>
        <dbReference type="ARBA" id="ARBA00047899"/>
    </source>
</evidence>
<evidence type="ECO:0000256" key="11">
    <source>
        <dbReference type="ARBA" id="ARBA00030237"/>
    </source>
</evidence>
<keyword evidence="3" id="KW-0813">Transport</keyword>
<dbReference type="GO" id="GO:0000045">
    <property type="term" value="P:autophagosome assembly"/>
    <property type="evidence" value="ECO:0007669"/>
    <property type="project" value="TreeGrafter"/>
</dbReference>
<evidence type="ECO:0000256" key="7">
    <source>
        <dbReference type="ARBA" id="ARBA00022777"/>
    </source>
</evidence>
<dbReference type="PANTHER" id="PTHR24348">
    <property type="entry name" value="SERINE/THREONINE-PROTEIN KINASE UNC-51-RELATED"/>
    <property type="match status" value="1"/>
</dbReference>
<dbReference type="InterPro" id="IPR045269">
    <property type="entry name" value="Atg1-like"/>
</dbReference>
<dbReference type="Gene3D" id="1.10.510.10">
    <property type="entry name" value="Transferase(Phosphotransferase) domain 1"/>
    <property type="match status" value="1"/>
</dbReference>
<dbReference type="EMBL" id="JAGMUU010000001">
    <property type="protein sequence ID" value="KAH7163004.1"/>
    <property type="molecule type" value="Genomic_DNA"/>
</dbReference>
<evidence type="ECO:0000259" key="15">
    <source>
        <dbReference type="PROSITE" id="PS50011"/>
    </source>
</evidence>
<feature type="compositionally biased region" description="Polar residues" evidence="14">
    <location>
        <begin position="369"/>
        <end position="383"/>
    </location>
</feature>
<evidence type="ECO:0000313" key="17">
    <source>
        <dbReference type="EMBL" id="KAH7163004.1"/>
    </source>
</evidence>
<comment type="subcellular location">
    <subcellularLocation>
        <location evidence="1">Preautophagosomal structure membrane</location>
        <topology evidence="1">Peripheral membrane protein</topology>
    </subcellularLocation>
</comment>
<dbReference type="SUPFAM" id="SSF51045">
    <property type="entry name" value="WW domain"/>
    <property type="match status" value="1"/>
</dbReference>
<dbReference type="Pfam" id="PF00069">
    <property type="entry name" value="Pkinase"/>
    <property type="match status" value="1"/>
</dbReference>
<feature type="compositionally biased region" description="Polar residues" evidence="14">
    <location>
        <begin position="352"/>
        <end position="362"/>
    </location>
</feature>
<evidence type="ECO:0000256" key="4">
    <source>
        <dbReference type="ARBA" id="ARBA00022527"/>
    </source>
</evidence>
<name>A0A9P9FK90_9HYPO</name>
<dbReference type="GO" id="GO:0004674">
    <property type="term" value="F:protein serine/threonine kinase activity"/>
    <property type="evidence" value="ECO:0007669"/>
    <property type="project" value="UniProtKB-KW"/>
</dbReference>
<dbReference type="OrthoDB" id="10252171at2759"/>
<dbReference type="GO" id="GO:0005829">
    <property type="term" value="C:cytosol"/>
    <property type="evidence" value="ECO:0007669"/>
    <property type="project" value="TreeGrafter"/>
</dbReference>
<keyword evidence="18" id="KW-1185">Reference proteome</keyword>
<keyword evidence="4" id="KW-0723">Serine/threonine-protein kinase</keyword>
<feature type="domain" description="Protein kinase" evidence="15">
    <location>
        <begin position="67"/>
        <end position="337"/>
    </location>
</feature>
<dbReference type="EC" id="2.7.11.1" evidence="2"/>
<dbReference type="GO" id="GO:0010506">
    <property type="term" value="P:regulation of autophagy"/>
    <property type="evidence" value="ECO:0007669"/>
    <property type="project" value="InterPro"/>
</dbReference>